<evidence type="ECO:0000313" key="2">
    <source>
        <dbReference type="EMBL" id="CAL1159768.1"/>
    </source>
</evidence>
<organism evidence="1">
    <name type="scientific">Cladocopium goreaui</name>
    <dbReference type="NCBI Taxonomy" id="2562237"/>
    <lineage>
        <taxon>Eukaryota</taxon>
        <taxon>Sar</taxon>
        <taxon>Alveolata</taxon>
        <taxon>Dinophyceae</taxon>
        <taxon>Suessiales</taxon>
        <taxon>Symbiodiniaceae</taxon>
        <taxon>Cladocopium</taxon>
    </lineage>
</organism>
<evidence type="ECO:0000313" key="3">
    <source>
        <dbReference type="EMBL" id="CAL4793705.1"/>
    </source>
</evidence>
<reference evidence="1" key="1">
    <citation type="submission" date="2022-10" db="EMBL/GenBank/DDBJ databases">
        <authorList>
            <person name="Chen Y."/>
            <person name="Dougan E. K."/>
            <person name="Chan C."/>
            <person name="Rhodes N."/>
            <person name="Thang M."/>
        </authorList>
    </citation>
    <scope>NUCLEOTIDE SEQUENCE</scope>
</reference>
<gene>
    <name evidence="1" type="ORF">C1SCF055_LOCUS32035</name>
</gene>
<dbReference type="EMBL" id="CAMXCT010003813">
    <property type="protein sequence ID" value="CAI4006393.1"/>
    <property type="molecule type" value="Genomic_DNA"/>
</dbReference>
<dbReference type="EMBL" id="CAMXCT030003813">
    <property type="protein sequence ID" value="CAL4793705.1"/>
    <property type="molecule type" value="Genomic_DNA"/>
</dbReference>
<keyword evidence="4" id="KW-1185">Reference proteome</keyword>
<dbReference type="EMBL" id="CAMXCT020003813">
    <property type="protein sequence ID" value="CAL1159768.1"/>
    <property type="molecule type" value="Genomic_DNA"/>
</dbReference>
<sequence length="155" mass="17668">MSNSEIQTISISDGSALELCRLNEVDDATWAELTDFVAKCPETAQTLQGMARNPEAMQGWLQLRAAAEHYQMKVHRSSTMTQLLETLEADPALGHIFQDLRKNGVKAALTYCNEEMMMDISEKVRTYFQEWVTLVWMMWCDGRHVGGNNLEIHEI</sequence>
<proteinExistence type="predicted"/>
<accession>A0A9P1DD22</accession>
<reference evidence="2" key="2">
    <citation type="submission" date="2024-04" db="EMBL/GenBank/DDBJ databases">
        <authorList>
            <person name="Chen Y."/>
            <person name="Shah S."/>
            <person name="Dougan E. K."/>
            <person name="Thang M."/>
            <person name="Chan C."/>
        </authorList>
    </citation>
    <scope>NUCLEOTIDE SEQUENCE [LARGE SCALE GENOMIC DNA]</scope>
</reference>
<comment type="caution">
    <text evidence="1">The sequence shown here is derived from an EMBL/GenBank/DDBJ whole genome shotgun (WGS) entry which is preliminary data.</text>
</comment>
<dbReference type="AlphaFoldDB" id="A0A9P1DD22"/>
<protein>
    <submittedName>
        <fullName evidence="3">Histone-lysine N-methyltransferase EHMT2</fullName>
    </submittedName>
</protein>
<name>A0A9P1DD22_9DINO</name>
<evidence type="ECO:0000313" key="1">
    <source>
        <dbReference type="EMBL" id="CAI4006393.1"/>
    </source>
</evidence>
<dbReference type="Proteomes" id="UP001152797">
    <property type="component" value="Unassembled WGS sequence"/>
</dbReference>
<evidence type="ECO:0000313" key="4">
    <source>
        <dbReference type="Proteomes" id="UP001152797"/>
    </source>
</evidence>